<dbReference type="NCBIfam" id="TIGR01256">
    <property type="entry name" value="modA"/>
    <property type="match status" value="1"/>
</dbReference>
<reference evidence="8 9" key="1">
    <citation type="submission" date="2019-07" db="EMBL/GenBank/DDBJ databases">
        <title>The pathways for chlorine oxyanion respiration interact through the shared metabolite chlorate.</title>
        <authorList>
            <person name="Barnum T.P."/>
            <person name="Cheng Y."/>
            <person name="Hill K.A."/>
            <person name="Lucas L.N."/>
            <person name="Carlson H.K."/>
            <person name="Coates J.D."/>
        </authorList>
    </citation>
    <scope>NUCLEOTIDE SEQUENCE [LARGE SCALE GENOMIC DNA]</scope>
    <source>
        <strain evidence="8 9">BK-1</strain>
    </source>
</reference>
<sequence>MRFTSFFSGLFLLLTGHLAFAATLSVATASNFSDTLKRIAPAFEKATGHHLRISAASSGKLYAQIRHGAPYDLFLSADAARPIALEQEGLNLPGSRFTYAVGQLALWAPDPANHGLAQKRLENHQFRRLAIGNPKTAPYGIAAMETLKQLGLWDALVNDAARGENIGQTFQFVATGNADIGFVALSQLIQAKIDPAQYWVIPAQHHQPILQQGIILKRSANKKAAERFFDFIKGPAAEQILRESGYLLEAAKE</sequence>
<keyword evidence="9" id="KW-1185">Reference proteome</keyword>
<evidence type="ECO:0000313" key="9">
    <source>
        <dbReference type="Proteomes" id="UP000316649"/>
    </source>
</evidence>
<dbReference type="GO" id="GO:0015689">
    <property type="term" value="P:molybdate ion transport"/>
    <property type="evidence" value="ECO:0007669"/>
    <property type="project" value="InterPro"/>
</dbReference>
<feature type="chain" id="PRO_5021742121" evidence="7">
    <location>
        <begin position="22"/>
        <end position="253"/>
    </location>
</feature>
<keyword evidence="4 7" id="KW-0732">Signal</keyword>
<name>A0A557SG12_9GAMM</name>
<comment type="caution">
    <text evidence="8">The sequence shown here is derived from an EMBL/GenBank/DDBJ whole genome shotgun (WGS) entry which is preliminary data.</text>
</comment>
<feature type="binding site" evidence="6">
    <location>
        <position position="166"/>
    </location>
    <ligand>
        <name>molybdate</name>
        <dbReference type="ChEBI" id="CHEBI:36264"/>
    </ligand>
</feature>
<evidence type="ECO:0000256" key="2">
    <source>
        <dbReference type="ARBA" id="ARBA00022505"/>
    </source>
</evidence>
<dbReference type="SUPFAM" id="SSF53850">
    <property type="entry name" value="Periplasmic binding protein-like II"/>
    <property type="match status" value="1"/>
</dbReference>
<dbReference type="PANTHER" id="PTHR30632">
    <property type="entry name" value="MOLYBDATE-BINDING PERIPLASMIC PROTEIN"/>
    <property type="match status" value="1"/>
</dbReference>
<comment type="similarity">
    <text evidence="1">Belongs to the bacterial solute-binding protein ModA family.</text>
</comment>
<evidence type="ECO:0000313" key="8">
    <source>
        <dbReference type="EMBL" id="TVO76324.1"/>
    </source>
</evidence>
<feature type="signal peptide" evidence="7">
    <location>
        <begin position="1"/>
        <end position="21"/>
    </location>
</feature>
<comment type="subunit">
    <text evidence="5">The complex is composed of two ATP-binding proteins (ModC), two transmembrane proteins (ModB) and a solute-binding protein (ModA).</text>
</comment>
<dbReference type="Gene3D" id="3.40.190.10">
    <property type="entry name" value="Periplasmic binding protein-like II"/>
    <property type="match status" value="2"/>
</dbReference>
<feature type="binding site" evidence="6">
    <location>
        <position position="58"/>
    </location>
    <ligand>
        <name>molybdate</name>
        <dbReference type="ChEBI" id="CHEBI:36264"/>
    </ligand>
</feature>
<dbReference type="InterPro" id="IPR044084">
    <property type="entry name" value="AvModA-like_subst-bd"/>
</dbReference>
<dbReference type="InterPro" id="IPR005950">
    <property type="entry name" value="ModA"/>
</dbReference>
<organism evidence="8 9">
    <name type="scientific">Sedimenticola selenatireducens</name>
    <dbReference type="NCBI Taxonomy" id="191960"/>
    <lineage>
        <taxon>Bacteria</taxon>
        <taxon>Pseudomonadati</taxon>
        <taxon>Pseudomonadota</taxon>
        <taxon>Gammaproteobacteria</taxon>
        <taxon>Chromatiales</taxon>
        <taxon>Sedimenticolaceae</taxon>
        <taxon>Sedimenticola</taxon>
    </lineage>
</organism>
<evidence type="ECO:0000256" key="7">
    <source>
        <dbReference type="SAM" id="SignalP"/>
    </source>
</evidence>
<evidence type="ECO:0000256" key="6">
    <source>
        <dbReference type="PIRSR" id="PIRSR004846-1"/>
    </source>
</evidence>
<dbReference type="GO" id="GO:0046872">
    <property type="term" value="F:metal ion binding"/>
    <property type="evidence" value="ECO:0007669"/>
    <property type="project" value="UniProtKB-KW"/>
</dbReference>
<dbReference type="OrthoDB" id="9785015at2"/>
<dbReference type="AlphaFoldDB" id="A0A557SG12"/>
<proteinExistence type="inferred from homology"/>
<keyword evidence="3 6" id="KW-0479">Metal-binding</keyword>
<protein>
    <submittedName>
        <fullName evidence="8">Molybdate ABC transporter substrate-binding protein</fullName>
    </submittedName>
</protein>
<dbReference type="PIRSF" id="PIRSF004846">
    <property type="entry name" value="ModA"/>
    <property type="match status" value="1"/>
</dbReference>
<dbReference type="GO" id="GO:0030973">
    <property type="term" value="F:molybdate ion binding"/>
    <property type="evidence" value="ECO:0007669"/>
    <property type="project" value="InterPro"/>
</dbReference>
<evidence type="ECO:0000256" key="1">
    <source>
        <dbReference type="ARBA" id="ARBA00009175"/>
    </source>
</evidence>
<dbReference type="PANTHER" id="PTHR30632:SF14">
    <property type="entry name" value="TUNGSTATE_MOLYBDATE_CHROMATE-BINDING PROTEIN MODA"/>
    <property type="match status" value="1"/>
</dbReference>
<dbReference type="InterPro" id="IPR050682">
    <property type="entry name" value="ModA/WtpA"/>
</dbReference>
<dbReference type="FunFam" id="3.40.190.10:FF:000035">
    <property type="entry name" value="Molybdate ABC transporter substrate-binding protein"/>
    <property type="match status" value="1"/>
</dbReference>
<accession>A0A557SG12</accession>
<dbReference type="CDD" id="cd13539">
    <property type="entry name" value="PBP2_AvModA"/>
    <property type="match status" value="1"/>
</dbReference>
<dbReference type="Pfam" id="PF13531">
    <property type="entry name" value="SBP_bac_11"/>
    <property type="match status" value="1"/>
</dbReference>
<gene>
    <name evidence="8" type="primary">modA</name>
    <name evidence="8" type="ORF">FHP88_07105</name>
</gene>
<evidence type="ECO:0000256" key="5">
    <source>
        <dbReference type="ARBA" id="ARBA00062515"/>
    </source>
</evidence>
<dbReference type="GO" id="GO:1901359">
    <property type="term" value="F:tungstate binding"/>
    <property type="evidence" value="ECO:0007669"/>
    <property type="project" value="UniProtKB-ARBA"/>
</dbReference>
<evidence type="ECO:0000256" key="4">
    <source>
        <dbReference type="ARBA" id="ARBA00022729"/>
    </source>
</evidence>
<keyword evidence="2 6" id="KW-0500">Molybdenum</keyword>
<dbReference type="EMBL" id="VMNH01000006">
    <property type="protein sequence ID" value="TVO76324.1"/>
    <property type="molecule type" value="Genomic_DNA"/>
</dbReference>
<dbReference type="RefSeq" id="WP_144358340.1">
    <property type="nucleotide sequence ID" value="NZ_VMNH01000006.1"/>
</dbReference>
<evidence type="ECO:0000256" key="3">
    <source>
        <dbReference type="ARBA" id="ARBA00022723"/>
    </source>
</evidence>
<dbReference type="Proteomes" id="UP000316649">
    <property type="component" value="Unassembled WGS sequence"/>
</dbReference>